<dbReference type="OrthoDB" id="61110at2759"/>
<proteinExistence type="predicted"/>
<evidence type="ECO:0000313" key="5">
    <source>
        <dbReference type="Proteomes" id="UP000800041"/>
    </source>
</evidence>
<evidence type="ECO:0000256" key="1">
    <source>
        <dbReference type="PROSITE-ProRule" id="PRU00235"/>
    </source>
</evidence>
<dbReference type="PANTHER" id="PTHR45982:SF1">
    <property type="entry name" value="REGULATOR OF CHROMOSOME CONDENSATION"/>
    <property type="match status" value="1"/>
</dbReference>
<dbReference type="InterPro" id="IPR001810">
    <property type="entry name" value="F-box_dom"/>
</dbReference>
<gene>
    <name evidence="4" type="ORF">K402DRAFT_349072</name>
</gene>
<dbReference type="InterPro" id="IPR000408">
    <property type="entry name" value="Reg_chr_condens"/>
</dbReference>
<dbReference type="CDD" id="cd09917">
    <property type="entry name" value="F-box_SF"/>
    <property type="match status" value="1"/>
</dbReference>
<feature type="repeat" description="RCC1" evidence="1">
    <location>
        <begin position="83"/>
        <end position="167"/>
    </location>
</feature>
<protein>
    <submittedName>
        <fullName evidence="4">RCC1/BLIP-II</fullName>
    </submittedName>
</protein>
<dbReference type="Proteomes" id="UP000800041">
    <property type="component" value="Unassembled WGS sequence"/>
</dbReference>
<name>A0A6G1HA26_9PEZI</name>
<keyword evidence="5" id="KW-1185">Reference proteome</keyword>
<feature type="region of interest" description="Disordered" evidence="2">
    <location>
        <begin position="672"/>
        <end position="709"/>
    </location>
</feature>
<feature type="compositionally biased region" description="Low complexity" evidence="2">
    <location>
        <begin position="672"/>
        <end position="690"/>
    </location>
</feature>
<evidence type="ECO:0000256" key="2">
    <source>
        <dbReference type="SAM" id="MobiDB-lite"/>
    </source>
</evidence>
<dbReference type="InterPro" id="IPR036047">
    <property type="entry name" value="F-box-like_dom_sf"/>
</dbReference>
<feature type="domain" description="F-box" evidence="3">
    <location>
        <begin position="4"/>
        <end position="52"/>
    </location>
</feature>
<dbReference type="InterPro" id="IPR009091">
    <property type="entry name" value="RCC1/BLIP-II"/>
</dbReference>
<dbReference type="PROSITE" id="PS50012">
    <property type="entry name" value="RCC1_3"/>
    <property type="match status" value="1"/>
</dbReference>
<dbReference type="EMBL" id="ML977143">
    <property type="protein sequence ID" value="KAF1990015.1"/>
    <property type="molecule type" value="Genomic_DNA"/>
</dbReference>
<sequence>MAESLKLTDLPVDILFLIFPQLDAKSFVALTRTCKAFYQPDIRYEHSYWSHATRSTFRVPNHPVIQADGRRWQALYKRLLTQSRVFTWGSNGHGCLGHSYDEDDVPPTPAHFRRRGSPLVQARARRRAMQGQMHNASMPTEVIDTRDKGIISDLQCGGWSTTILTAKGVLYTCGVFDGQTTFASNPHWTPLAFPAGFSKPERDSYDAFVATRQFSSGRSHVLGLTDSGTIWSWHDVHKPGVHVKFLHTDIIERTNAPDPSTRGCAARVVAGWDKSSAYISGTGILLWDVIRNPPQNVEVDTMLVADSVVVPQTSYLRPARNEREPNEELAELGESIGEVTSYIILEHFVVLVTDLHKVFASRIDWNQDNPTTSSLFEVPSLQQTSTDDQTPIATDVQGSFRSFAVFTSSGAVLTAKQDYLDAAYSLHLNPHSSSSTALTPTPSRIPCLQNAGVIQLAFGDYHFHALHASGAITSYGTEPQACGALGLGGEGDPEGRLRGIRYQGALREGVLLPHCYTRGRQVWFQREKRAWIRFLASGAADPGEAAERLRMIVREEDAQAEVSDWVEQEGRNWDKRKDVVREGDDGLGAHFALSVAAAGWHSGALVLVNEDLEERVKANCIIDDPDYVGKDEADEKNQDHDPGSDQSGGDSLLSGALTILSQLARSFVGLPLSSSSSATAAPQPPSAQQTNRPSPTPFTDPIEHGASPARGQRYVWAGDLFPRLRLRDGREMPGRGEFVEWR</sequence>
<dbReference type="Gene3D" id="2.130.10.30">
    <property type="entry name" value="Regulator of chromosome condensation 1/beta-lactamase-inhibitor protein II"/>
    <property type="match status" value="2"/>
</dbReference>
<dbReference type="SUPFAM" id="SSF81383">
    <property type="entry name" value="F-box domain"/>
    <property type="match status" value="1"/>
</dbReference>
<organism evidence="4 5">
    <name type="scientific">Aulographum hederae CBS 113979</name>
    <dbReference type="NCBI Taxonomy" id="1176131"/>
    <lineage>
        <taxon>Eukaryota</taxon>
        <taxon>Fungi</taxon>
        <taxon>Dikarya</taxon>
        <taxon>Ascomycota</taxon>
        <taxon>Pezizomycotina</taxon>
        <taxon>Dothideomycetes</taxon>
        <taxon>Pleosporomycetidae</taxon>
        <taxon>Aulographales</taxon>
        <taxon>Aulographaceae</taxon>
    </lineage>
</organism>
<dbReference type="AlphaFoldDB" id="A0A6G1HA26"/>
<dbReference type="Pfam" id="PF12937">
    <property type="entry name" value="F-box-like"/>
    <property type="match status" value="1"/>
</dbReference>
<feature type="compositionally biased region" description="Basic and acidic residues" evidence="2">
    <location>
        <begin position="627"/>
        <end position="643"/>
    </location>
</feature>
<reference evidence="4" key="1">
    <citation type="journal article" date="2020" name="Stud. Mycol.">
        <title>101 Dothideomycetes genomes: a test case for predicting lifestyles and emergence of pathogens.</title>
        <authorList>
            <person name="Haridas S."/>
            <person name="Albert R."/>
            <person name="Binder M."/>
            <person name="Bloem J."/>
            <person name="Labutti K."/>
            <person name="Salamov A."/>
            <person name="Andreopoulos B."/>
            <person name="Baker S."/>
            <person name="Barry K."/>
            <person name="Bills G."/>
            <person name="Bluhm B."/>
            <person name="Cannon C."/>
            <person name="Castanera R."/>
            <person name="Culley D."/>
            <person name="Daum C."/>
            <person name="Ezra D."/>
            <person name="Gonzalez J."/>
            <person name="Henrissat B."/>
            <person name="Kuo A."/>
            <person name="Liang C."/>
            <person name="Lipzen A."/>
            <person name="Lutzoni F."/>
            <person name="Magnuson J."/>
            <person name="Mondo S."/>
            <person name="Nolan M."/>
            <person name="Ohm R."/>
            <person name="Pangilinan J."/>
            <person name="Park H.-J."/>
            <person name="Ramirez L."/>
            <person name="Alfaro M."/>
            <person name="Sun H."/>
            <person name="Tritt A."/>
            <person name="Yoshinaga Y."/>
            <person name="Zwiers L.-H."/>
            <person name="Turgeon B."/>
            <person name="Goodwin S."/>
            <person name="Spatafora J."/>
            <person name="Crous P."/>
            <person name="Grigoriev I."/>
        </authorList>
    </citation>
    <scope>NUCLEOTIDE SEQUENCE</scope>
    <source>
        <strain evidence="4">CBS 113979</strain>
    </source>
</reference>
<feature type="non-terminal residue" evidence="4">
    <location>
        <position position="742"/>
    </location>
</feature>
<accession>A0A6G1HA26</accession>
<feature type="region of interest" description="Disordered" evidence="2">
    <location>
        <begin position="625"/>
        <end position="652"/>
    </location>
</feature>
<dbReference type="PANTHER" id="PTHR45982">
    <property type="entry name" value="REGULATOR OF CHROMOSOME CONDENSATION"/>
    <property type="match status" value="1"/>
</dbReference>
<dbReference type="InterPro" id="IPR051553">
    <property type="entry name" value="Ran_GTPase-activating"/>
</dbReference>
<evidence type="ECO:0000313" key="4">
    <source>
        <dbReference type="EMBL" id="KAF1990015.1"/>
    </source>
</evidence>
<evidence type="ECO:0000259" key="3">
    <source>
        <dbReference type="PROSITE" id="PS50181"/>
    </source>
</evidence>
<dbReference type="PROSITE" id="PS50181">
    <property type="entry name" value="FBOX"/>
    <property type="match status" value="1"/>
</dbReference>
<dbReference type="SUPFAM" id="SSF50985">
    <property type="entry name" value="RCC1/BLIP-II"/>
    <property type="match status" value="2"/>
</dbReference>